<dbReference type="InterPro" id="IPR029062">
    <property type="entry name" value="Class_I_gatase-like"/>
</dbReference>
<evidence type="ECO:0000313" key="9">
    <source>
        <dbReference type="Proteomes" id="UP000515180"/>
    </source>
</evidence>
<dbReference type="Gene3D" id="3.40.50.880">
    <property type="match status" value="1"/>
</dbReference>
<dbReference type="FunFam" id="3.40.50.880:FF:000024">
    <property type="entry name" value="Folate gamma-glutamyl hydrolase"/>
    <property type="match status" value="1"/>
</dbReference>
<dbReference type="EC" id="3.4.19.9" evidence="7"/>
<evidence type="ECO:0000256" key="1">
    <source>
        <dbReference type="ARBA" id="ARBA00004239"/>
    </source>
</evidence>
<evidence type="ECO:0000256" key="8">
    <source>
        <dbReference type="SAM" id="SignalP"/>
    </source>
</evidence>
<evidence type="ECO:0000256" key="2">
    <source>
        <dbReference type="ARBA" id="ARBA00011083"/>
    </source>
</evidence>
<dbReference type="GO" id="GO:0046900">
    <property type="term" value="P:tetrahydrofolylpolyglutamate metabolic process"/>
    <property type="evidence" value="ECO:0007669"/>
    <property type="project" value="TreeGrafter"/>
</dbReference>
<dbReference type="PROSITE" id="PS51275">
    <property type="entry name" value="PEPTIDASE_C26_GGH"/>
    <property type="match status" value="1"/>
</dbReference>
<keyword evidence="3" id="KW-0964">Secreted</keyword>
<comment type="similarity">
    <text evidence="2">Belongs to the peptidase C26 family.</text>
</comment>
<accession>A0A6P8L7R2</accession>
<sequence>MLILLLAFITFVLTTLQSTTVLGQFNFYSENSTPNNRPIIGILAQEKSPDHSKSYIAASYVKFIEGAGARVVPIWIGRDECYYEDILSKINGVLWPGGSASFANSNGGYADAGYKIYKIAKRMNDNGDYFPILGICLGFELLTYVVAERFPHRTRCRAQTLPLQLEFTPDYKSGRMFSDISDNVEDILRTKKVTSNQHLNCVTKSGLQRAGVSDKFQILSLNHDLNNLEFISSLEHITYPFYGLQFHPEKNLYEWKIGEKIPHGKNAIEIAQYFANFFVNEARKNHHIFQSSEEEAQTLIYNYSPTYTALGDSVFMQSYIFDLVNTSY</sequence>
<name>A0A6P8L7R2_BOMIM</name>
<dbReference type="OrthoDB" id="64220at2759"/>
<gene>
    <name evidence="10" type="primary">LOC100742651</name>
</gene>
<dbReference type="InterPro" id="IPR011697">
    <property type="entry name" value="Peptidase_C26"/>
</dbReference>
<evidence type="ECO:0000256" key="7">
    <source>
        <dbReference type="PROSITE-ProRule" id="PRU00607"/>
    </source>
</evidence>
<dbReference type="PANTHER" id="PTHR11315">
    <property type="entry name" value="PROTEASE FAMILY C26 GAMMA-GLUTAMYL HYDROLASE"/>
    <property type="match status" value="1"/>
</dbReference>
<feature type="active site" description="Nucleophile" evidence="6 7">
    <location>
        <position position="136"/>
    </location>
</feature>
<dbReference type="GO" id="GO:0005576">
    <property type="term" value="C:extracellular region"/>
    <property type="evidence" value="ECO:0007669"/>
    <property type="project" value="UniProtKB-SubCell"/>
</dbReference>
<dbReference type="SUPFAM" id="SSF52317">
    <property type="entry name" value="Class I glutamine amidotransferase-like"/>
    <property type="match status" value="1"/>
</dbReference>
<dbReference type="OMA" id="IHYHQWC"/>
<dbReference type="GO" id="GO:0034722">
    <property type="term" value="F:gamma-glutamyl-peptidase activity"/>
    <property type="evidence" value="ECO:0007669"/>
    <property type="project" value="UniProtKB-UniRule"/>
</dbReference>
<dbReference type="RefSeq" id="XP_033177713.1">
    <property type="nucleotide sequence ID" value="XM_033321822.1"/>
</dbReference>
<dbReference type="Pfam" id="PF07722">
    <property type="entry name" value="Peptidase_C26"/>
    <property type="match status" value="1"/>
</dbReference>
<dbReference type="GeneID" id="100742651"/>
<dbReference type="AlphaFoldDB" id="A0A6P8L7R2"/>
<comment type="subcellular location">
    <subcellularLocation>
        <location evidence="1">Secreted</location>
        <location evidence="1">Extracellular space</location>
    </subcellularLocation>
</comment>
<protein>
    <recommendedName>
        <fullName evidence="7">folate gamma-glutamyl hydrolase</fullName>
        <ecNumber evidence="7">3.4.19.9</ecNumber>
    </recommendedName>
</protein>
<feature type="active site" evidence="7">
    <location>
        <position position="247"/>
    </location>
</feature>
<reference evidence="10" key="1">
    <citation type="submission" date="2025-08" db="UniProtKB">
        <authorList>
            <consortium name="RefSeq"/>
        </authorList>
    </citation>
    <scope>IDENTIFICATION</scope>
</reference>
<evidence type="ECO:0000256" key="4">
    <source>
        <dbReference type="ARBA" id="ARBA00022729"/>
    </source>
</evidence>
<keyword evidence="9" id="KW-1185">Reference proteome</keyword>
<keyword evidence="4 8" id="KW-0732">Signal</keyword>
<dbReference type="Proteomes" id="UP000515180">
    <property type="component" value="Unplaced"/>
</dbReference>
<dbReference type="PANTHER" id="PTHR11315:SF0">
    <property type="entry name" value="FOLATE GAMMA-GLUTAMYL HYDROLASE"/>
    <property type="match status" value="1"/>
</dbReference>
<feature type="signal peptide" evidence="8">
    <location>
        <begin position="1"/>
        <end position="23"/>
    </location>
</feature>
<evidence type="ECO:0000256" key="3">
    <source>
        <dbReference type="ARBA" id="ARBA00022525"/>
    </source>
</evidence>
<keyword evidence="5 7" id="KW-0378">Hydrolase</keyword>
<comment type="catalytic activity">
    <reaction evidence="7">
        <text>(6S)-5,6,7,8-tetrahydrofolyl-(gamma-L-Glu)(n) + (n-1) H2O = (6S)-5,6,7,8-tetrahydrofolate + (n-1) L-glutamate</text>
        <dbReference type="Rhea" id="RHEA:56784"/>
        <dbReference type="Rhea" id="RHEA-COMP:14738"/>
        <dbReference type="ChEBI" id="CHEBI:15377"/>
        <dbReference type="ChEBI" id="CHEBI:29985"/>
        <dbReference type="ChEBI" id="CHEBI:57453"/>
        <dbReference type="ChEBI" id="CHEBI:141005"/>
        <dbReference type="EC" id="3.4.19.9"/>
    </reaction>
</comment>
<dbReference type="PROSITE" id="PS51273">
    <property type="entry name" value="GATASE_TYPE_1"/>
    <property type="match status" value="1"/>
</dbReference>
<organism evidence="9 10">
    <name type="scientific">Bombus impatiens</name>
    <name type="common">Bumblebee</name>
    <dbReference type="NCBI Taxonomy" id="132113"/>
    <lineage>
        <taxon>Eukaryota</taxon>
        <taxon>Metazoa</taxon>
        <taxon>Ecdysozoa</taxon>
        <taxon>Arthropoda</taxon>
        <taxon>Hexapoda</taxon>
        <taxon>Insecta</taxon>
        <taxon>Pterygota</taxon>
        <taxon>Neoptera</taxon>
        <taxon>Endopterygota</taxon>
        <taxon>Hymenoptera</taxon>
        <taxon>Apocrita</taxon>
        <taxon>Aculeata</taxon>
        <taxon>Apoidea</taxon>
        <taxon>Anthophila</taxon>
        <taxon>Apidae</taxon>
        <taxon>Bombus</taxon>
        <taxon>Pyrobombus</taxon>
    </lineage>
</organism>
<evidence type="ECO:0000256" key="6">
    <source>
        <dbReference type="PIRSR" id="PIRSR615527-1"/>
    </source>
</evidence>
<evidence type="ECO:0000313" key="10">
    <source>
        <dbReference type="RefSeq" id="XP_033177713.1"/>
    </source>
</evidence>
<feature type="active site" description="Proton donor" evidence="6">
    <location>
        <position position="247"/>
    </location>
</feature>
<evidence type="ECO:0000256" key="5">
    <source>
        <dbReference type="ARBA" id="ARBA00022801"/>
    </source>
</evidence>
<dbReference type="InterPro" id="IPR015527">
    <property type="entry name" value="Pept_C26_g-glut_hydrolase"/>
</dbReference>
<feature type="chain" id="PRO_5028199826" description="folate gamma-glutamyl hydrolase" evidence="8">
    <location>
        <begin position="24"/>
        <end position="328"/>
    </location>
</feature>
<proteinExistence type="inferred from homology"/>
<dbReference type="GO" id="GO:0005773">
    <property type="term" value="C:vacuole"/>
    <property type="evidence" value="ECO:0007669"/>
    <property type="project" value="TreeGrafter"/>
</dbReference>